<evidence type="ECO:0000256" key="3">
    <source>
        <dbReference type="ARBA" id="ARBA00022801"/>
    </source>
</evidence>
<dbReference type="Gene3D" id="3.40.1260.20">
    <property type="entry name" value="Ribonuclease E, catalytic domain"/>
    <property type="match status" value="1"/>
</dbReference>
<evidence type="ECO:0000256" key="4">
    <source>
        <dbReference type="ARBA" id="ARBA00022842"/>
    </source>
</evidence>
<dbReference type="SUPFAM" id="SSF50249">
    <property type="entry name" value="Nucleic acid-binding proteins"/>
    <property type="match status" value="1"/>
</dbReference>
<reference evidence="8" key="1">
    <citation type="submission" date="2023-08" db="EMBL/GenBank/DDBJ databases">
        <authorList>
            <person name="Messyasz A."/>
            <person name="Mannisto M.K."/>
            <person name="Kerkhof L.J."/>
            <person name="Haggblom M."/>
        </authorList>
    </citation>
    <scope>NUCLEOTIDE SEQUENCE</scope>
    <source>
        <strain evidence="8">M8UP23</strain>
    </source>
</reference>
<feature type="compositionally biased region" description="Basic and acidic residues" evidence="6">
    <location>
        <begin position="435"/>
        <end position="456"/>
    </location>
</feature>
<feature type="compositionally biased region" description="Basic and acidic residues" evidence="6">
    <location>
        <begin position="133"/>
        <end position="153"/>
    </location>
</feature>
<dbReference type="PANTHER" id="PTHR30001:SF0">
    <property type="entry name" value="RIBONUCLEASE G"/>
    <property type="match status" value="1"/>
</dbReference>
<feature type="compositionally biased region" description="Basic and acidic residues" evidence="6">
    <location>
        <begin position="160"/>
        <end position="169"/>
    </location>
</feature>
<keyword evidence="3" id="KW-0378">Hydrolase</keyword>
<evidence type="ECO:0000256" key="1">
    <source>
        <dbReference type="ARBA" id="ARBA00001946"/>
    </source>
</evidence>
<dbReference type="GO" id="GO:0046872">
    <property type="term" value="F:metal ion binding"/>
    <property type="evidence" value="ECO:0007669"/>
    <property type="project" value="UniProtKB-KW"/>
</dbReference>
<gene>
    <name evidence="8" type="ORF">RBB75_12805</name>
</gene>
<dbReference type="Pfam" id="PF10150">
    <property type="entry name" value="RNase_E_G"/>
    <property type="match status" value="1"/>
</dbReference>
<keyword evidence="4" id="KW-0460">Magnesium</keyword>
<dbReference type="GO" id="GO:0016787">
    <property type="term" value="F:hydrolase activity"/>
    <property type="evidence" value="ECO:0007669"/>
    <property type="project" value="UniProtKB-KW"/>
</dbReference>
<dbReference type="KEGG" id="temp:RBB75_12805"/>
<dbReference type="GO" id="GO:0003723">
    <property type="term" value="F:RNA binding"/>
    <property type="evidence" value="ECO:0007669"/>
    <property type="project" value="UniProtKB-KW"/>
</dbReference>
<feature type="compositionally biased region" description="Acidic residues" evidence="6">
    <location>
        <begin position="728"/>
        <end position="742"/>
    </location>
</feature>
<dbReference type="PANTHER" id="PTHR30001">
    <property type="entry name" value="RIBONUCLEASE"/>
    <property type="match status" value="1"/>
</dbReference>
<dbReference type="InterPro" id="IPR019307">
    <property type="entry name" value="RNA-bd_AU-1/RNase_E/G"/>
</dbReference>
<feature type="compositionally biased region" description="Basic and acidic residues" evidence="6">
    <location>
        <begin position="810"/>
        <end position="850"/>
    </location>
</feature>
<dbReference type="RefSeq" id="WP_353068303.1">
    <property type="nucleotide sequence ID" value="NZ_CP132932.1"/>
</dbReference>
<keyword evidence="5" id="KW-0694">RNA-binding</keyword>
<feature type="compositionally biased region" description="Low complexity" evidence="6">
    <location>
        <begin position="267"/>
        <end position="288"/>
    </location>
</feature>
<dbReference type="GO" id="GO:0004540">
    <property type="term" value="F:RNA nuclease activity"/>
    <property type="evidence" value="ECO:0007669"/>
    <property type="project" value="InterPro"/>
</dbReference>
<proteinExistence type="predicted"/>
<dbReference type="EMBL" id="CP132932">
    <property type="protein sequence ID" value="XCB25331.1"/>
    <property type="molecule type" value="Genomic_DNA"/>
</dbReference>
<evidence type="ECO:0000259" key="7">
    <source>
        <dbReference type="Pfam" id="PF10150"/>
    </source>
</evidence>
<dbReference type="GO" id="GO:0005737">
    <property type="term" value="C:cytoplasm"/>
    <property type="evidence" value="ECO:0007669"/>
    <property type="project" value="TreeGrafter"/>
</dbReference>
<dbReference type="NCBIfam" id="TIGR00757">
    <property type="entry name" value="RNaseEG"/>
    <property type="match status" value="1"/>
</dbReference>
<feature type="domain" description="RNA-binding protein AU-1/Ribonuclease E/G" evidence="7">
    <location>
        <begin position="895"/>
        <end position="1165"/>
    </location>
</feature>
<organism evidence="8">
    <name type="scientific">Tunturiibacter empetritectus</name>
    <dbReference type="NCBI Taxonomy" id="3069691"/>
    <lineage>
        <taxon>Bacteria</taxon>
        <taxon>Pseudomonadati</taxon>
        <taxon>Acidobacteriota</taxon>
        <taxon>Terriglobia</taxon>
        <taxon>Terriglobales</taxon>
        <taxon>Acidobacteriaceae</taxon>
        <taxon>Tunturiibacter</taxon>
    </lineage>
</organism>
<feature type="compositionally biased region" description="Polar residues" evidence="6">
    <location>
        <begin position="242"/>
        <end position="253"/>
    </location>
</feature>
<feature type="region of interest" description="Disordered" evidence="6">
    <location>
        <begin position="78"/>
        <end position="468"/>
    </location>
</feature>
<feature type="compositionally biased region" description="Basic residues" evidence="6">
    <location>
        <begin position="221"/>
        <end position="232"/>
    </location>
</feature>
<comment type="cofactor">
    <cofactor evidence="1">
        <name>Mg(2+)</name>
        <dbReference type="ChEBI" id="CHEBI:18420"/>
    </cofactor>
</comment>
<name>A0AAU7Z8R3_9BACT</name>
<evidence type="ECO:0000256" key="5">
    <source>
        <dbReference type="ARBA" id="ARBA00022884"/>
    </source>
</evidence>
<feature type="compositionally biased region" description="Basic and acidic residues" evidence="6">
    <location>
        <begin position="297"/>
        <end position="341"/>
    </location>
</feature>
<feature type="compositionally biased region" description="Basic and acidic residues" evidence="6">
    <location>
        <begin position="89"/>
        <end position="103"/>
    </location>
</feature>
<dbReference type="InterPro" id="IPR012340">
    <property type="entry name" value="NA-bd_OB-fold"/>
</dbReference>
<evidence type="ECO:0000256" key="2">
    <source>
        <dbReference type="ARBA" id="ARBA00022723"/>
    </source>
</evidence>
<dbReference type="Gene3D" id="2.40.50.140">
    <property type="entry name" value="Nucleic acid-binding proteins"/>
    <property type="match status" value="2"/>
</dbReference>
<feature type="region of interest" description="Disordered" evidence="6">
    <location>
        <begin position="783"/>
        <end position="863"/>
    </location>
</feature>
<evidence type="ECO:0000256" key="6">
    <source>
        <dbReference type="SAM" id="MobiDB-lite"/>
    </source>
</evidence>
<dbReference type="GO" id="GO:0006364">
    <property type="term" value="P:rRNA processing"/>
    <property type="evidence" value="ECO:0007669"/>
    <property type="project" value="TreeGrafter"/>
</dbReference>
<dbReference type="InterPro" id="IPR004659">
    <property type="entry name" value="RNase_E/G"/>
</dbReference>
<reference evidence="8" key="2">
    <citation type="journal article" date="2024" name="Environ. Microbiol.">
        <title>Genome analysis and description of Tunturibacter gen. nov. expands the diversity of Terriglobia in tundra soils.</title>
        <authorList>
            <person name="Messyasz A."/>
            <person name="Mannisto M.K."/>
            <person name="Kerkhof L.J."/>
            <person name="Haggblom M.M."/>
        </authorList>
    </citation>
    <scope>NUCLEOTIDE SEQUENCE</scope>
    <source>
        <strain evidence="8">M8UP23</strain>
    </source>
</reference>
<protein>
    <submittedName>
        <fullName evidence="8">Rne/Rng family ribonuclease</fullName>
    </submittedName>
</protein>
<keyword evidence="2" id="KW-0479">Metal-binding</keyword>
<feature type="region of interest" description="Disordered" evidence="6">
    <location>
        <begin position="721"/>
        <end position="766"/>
    </location>
</feature>
<dbReference type="AlphaFoldDB" id="A0AAU7Z8R3"/>
<feature type="compositionally biased region" description="Polar residues" evidence="6">
    <location>
        <begin position="393"/>
        <end position="404"/>
    </location>
</feature>
<evidence type="ECO:0000313" key="8">
    <source>
        <dbReference type="EMBL" id="XCB25331.1"/>
    </source>
</evidence>
<sequence length="1259" mass="138818">MSKEIYISSTPHETRLAIVENDDLTEIYYERENEYTLAGSIYNGKVTRVLPGMQSSFVDIGLERDAFLYITDFMEEAGDSADFDTNGDSVRRSEGRRNDRGDRNGSPSPTTIEGTVASPPDRLGQTSDSGVRTSERTDRGDRNDRGGRSDRGRGGRGRRDRGGNRDRQPVADPLAPASPDDTFNAPAADFLSADQPTENAIDRNDAGEIGEGAPGADGSRRWRGRRGRRRGRGPGQRDESPNVASATPDNVTSEAAYDEESFDIDGAAAPVAPASSTTAPIASAYSAPETSTSSPENADRGNRDRVNDRSARNDRGDRNRGGRNDRGNRGDRGGRDREPRVPRGFAPKTALYGVDDAPAYDQAPELNANAPEPIVLPGESLSKYRKGGEEPVVTSSKPTETNVIIPSAPEFSIPEGWDGGSTLPGESLSRHRRNEPRTESRNQPRAEHRQVARTDYRNNSPAPSLPRAEVIREADGFSVGETIEEQPEVLFAAHPDHTSNEQPQHETPAVPVEYEPTDASASYRLDPAAPSEYRQSAPVLDAPEEVLAETHAEPQAHDHSAAHSITPAPGEHVAQLHTEPAHAAYEPFDWQTPAATHVEPEVFAETAPAPHELTTLHATGEMHSEAPVAIFTPEHATETVSPIEHETAVANPADNVVADQAAPQHFAPGIGSLEEETLDEEDFSTTLHASSIEEMDDFEEEETLEGAADLGTMIREMSIDQITRSGNVDEEEEDDLEEEDAIYDPLVGDLEDTEEEDLDESDTEEDVLHEEFVEGDEAAANGFDQAQAGTAAPTTDRNRDQDRGRGRRDGRRDGRRGDRYGRSSDRNDRPRNTGGAGDRERASGGRDRRGGRSSMQSTNLPAISELLKPGQEILVQIAKEPIAKKGARITSHIALPGRFLVFMPTVNHTGVSRKIESDGERRRLKEILLSEKGEASGGFIVRTAASGASEEELRSDLRFLLNLWADIKQRSESSKSPALIYHDLNLVERILRDQVTDNFSAIWVDSESEYERVLRFLQRFQPSLIRRVKLYTKETPLFEQFGITEEINKALRSKVWLKSGGSIVINQTEALVAIDINTGKFVGKTARLEDTIVKTNLDAIPEIVRQIRLRDLGGIIIIDFIDMDERKNRNKVMAALEEELKTDRAPSKVLQFNDFGLVAITRKRVKQSLERTLSTTCNICTGTGMVKSPVTVCNDIYIEMRKMQKHLDRGDVMLRVNPEVVKQLKAPGTKWLQEMEEMVGKTILVKSDPSLHPEQFDIH</sequence>
<feature type="compositionally biased region" description="Acidic residues" evidence="6">
    <location>
        <begin position="749"/>
        <end position="766"/>
    </location>
</feature>
<accession>A0AAU7Z8R3</accession>